<dbReference type="SMART" id="SM01132">
    <property type="entry name" value="DIL"/>
    <property type="match status" value="1"/>
</dbReference>
<feature type="region of interest" description="Disordered" evidence="2">
    <location>
        <begin position="501"/>
        <end position="522"/>
    </location>
</feature>
<dbReference type="CDD" id="cd15473">
    <property type="entry name" value="Myo5p-like_CBD_DIL_ANK"/>
    <property type="match status" value="1"/>
</dbReference>
<dbReference type="Pfam" id="PF12796">
    <property type="entry name" value="Ank_2"/>
    <property type="match status" value="1"/>
</dbReference>
<feature type="repeat" description="ANK" evidence="1">
    <location>
        <begin position="204"/>
        <end position="236"/>
    </location>
</feature>
<feature type="region of interest" description="Disordered" evidence="2">
    <location>
        <begin position="1"/>
        <end position="43"/>
    </location>
</feature>
<dbReference type="EMBL" id="JANBVO010000024">
    <property type="protein sequence ID" value="KAJ9141947.1"/>
    <property type="molecule type" value="Genomic_DNA"/>
</dbReference>
<evidence type="ECO:0000256" key="1">
    <source>
        <dbReference type="PROSITE-ProRule" id="PRU00023"/>
    </source>
</evidence>
<feature type="domain" description="Dilute" evidence="3">
    <location>
        <begin position="394"/>
        <end position="689"/>
    </location>
</feature>
<dbReference type="InterPro" id="IPR002710">
    <property type="entry name" value="Dilute_dom"/>
</dbReference>
<dbReference type="Proteomes" id="UP001174694">
    <property type="component" value="Unassembled WGS sequence"/>
</dbReference>
<evidence type="ECO:0000313" key="5">
    <source>
        <dbReference type="Proteomes" id="UP001174694"/>
    </source>
</evidence>
<feature type="compositionally biased region" description="Basic and acidic residues" evidence="2">
    <location>
        <begin position="824"/>
        <end position="835"/>
    </location>
</feature>
<feature type="region of interest" description="Disordered" evidence="2">
    <location>
        <begin position="691"/>
        <end position="766"/>
    </location>
</feature>
<evidence type="ECO:0000313" key="4">
    <source>
        <dbReference type="EMBL" id="KAJ9141947.1"/>
    </source>
</evidence>
<organism evidence="4 5">
    <name type="scientific">Pleurostoma richardsiae</name>
    <dbReference type="NCBI Taxonomy" id="41990"/>
    <lineage>
        <taxon>Eukaryota</taxon>
        <taxon>Fungi</taxon>
        <taxon>Dikarya</taxon>
        <taxon>Ascomycota</taxon>
        <taxon>Pezizomycotina</taxon>
        <taxon>Sordariomycetes</taxon>
        <taxon>Sordariomycetidae</taxon>
        <taxon>Calosphaeriales</taxon>
        <taxon>Pleurostomataceae</taxon>
        <taxon>Pleurostoma</taxon>
    </lineage>
</organism>
<dbReference type="SUPFAM" id="SSF48403">
    <property type="entry name" value="Ankyrin repeat"/>
    <property type="match status" value="1"/>
</dbReference>
<dbReference type="Gene3D" id="1.25.40.20">
    <property type="entry name" value="Ankyrin repeat-containing domain"/>
    <property type="match status" value="1"/>
</dbReference>
<feature type="compositionally biased region" description="Basic and acidic residues" evidence="2">
    <location>
        <begin position="691"/>
        <end position="700"/>
    </location>
</feature>
<dbReference type="InterPro" id="IPR036770">
    <property type="entry name" value="Ankyrin_rpt-contain_sf"/>
</dbReference>
<feature type="region of interest" description="Disordered" evidence="2">
    <location>
        <begin position="813"/>
        <end position="835"/>
    </location>
</feature>
<comment type="caution">
    <text evidence="4">The sequence shown here is derived from an EMBL/GenBank/DDBJ whole genome shotgun (WGS) entry which is preliminary data.</text>
</comment>
<feature type="repeat" description="ANK" evidence="1">
    <location>
        <begin position="171"/>
        <end position="203"/>
    </location>
</feature>
<protein>
    <submittedName>
        <fullName evidence="4">Dilute domain-containing protein C25B8.08</fullName>
    </submittedName>
</protein>
<gene>
    <name evidence="4" type="ORF">NKR23_g7532</name>
</gene>
<dbReference type="SMART" id="SM00248">
    <property type="entry name" value="ANK"/>
    <property type="match status" value="3"/>
</dbReference>
<evidence type="ECO:0000256" key="2">
    <source>
        <dbReference type="SAM" id="MobiDB-lite"/>
    </source>
</evidence>
<dbReference type="InterPro" id="IPR037986">
    <property type="entry name" value="Myo5p-like_CBD_DIL"/>
</dbReference>
<dbReference type="PANTHER" id="PTHR16027">
    <property type="entry name" value="DILUTE DOMAIN-CONTAINING PROTEIN YPR089W"/>
    <property type="match status" value="1"/>
</dbReference>
<sequence>MDIGASDGGELNPFGGSGDEEEKKPRTLPDDLPKSLNDRRRPVELVPETEMYDGWQGQSQFLTTPIVAKPLSFSQLTLNDPNYDQDLTRGIPDSDTRLMEMLAAQAAHSAGPGFDDEDAIATNDKLTDDEKREMLQRALHMAASNGNTEQVAKLLSGKAKEYVDVNAPDEDGTPPLIYASCFGHEAVVEALIQAGCDVDRQDRNNWSALMWAMTNRHKEIAKLLLDNGASPEAKTSSGRSAFDFVAPDSDISFYLHDSGYNIGNAGVTDDFYNPGFSETRFEEELAENEMRRRMMMESARDLEVDLGNVGMDDQPEPVDEFEEEQQEFDWTRCLHDQMFVFQESELDRILDIIITNMTPQRSPSQKPVPANMIFLSARYAHYHASPELLAKLLLTAMDKINDVVEMHQWDMTILAFWLSNATLLLHYLKKDTGLVEATTEFQAHLAELINEIFILIVRDAERRLDKVLDAAMLDHETIPGFEDITFQNEWKIFKRKKEVKEEPPERRYRPPSPKQRAKPAPRNVTSLLSSTLFVLDLYDVHSVITSQIVAQLLYWIGAELFNRIMSNRKYLARTKAMQIRMNISVLEDWARANNRQPEHYEHGDMQSHGETTVDAARRHLAPAIQLLQWLQCFSSLGGDDLEALVGTLQQLKALSAQQLIHAATHYRPEVGEKGLPKSAMKYLLAIQKEAQLRRERERNRRSMTATASPKGKSAPPDSAPATPVKKNTSANGNGAADTPSSQQGTPGGSVAQQPEDEEGDDAPANLLLDPSLMLPFTLPSVTDMLICYGAGFGGVNRERERKYIPTVPPEFLEKLESGNGKRPMFGEKDWGNEDV</sequence>
<dbReference type="PANTHER" id="PTHR16027:SF6">
    <property type="entry name" value="DILUTE DOMAIN-CONTAINING PROTEIN"/>
    <property type="match status" value="1"/>
</dbReference>
<dbReference type="InterPro" id="IPR002110">
    <property type="entry name" value="Ankyrin_rpt"/>
</dbReference>
<proteinExistence type="predicted"/>
<dbReference type="PROSITE" id="PS50088">
    <property type="entry name" value="ANK_REPEAT"/>
    <property type="match status" value="2"/>
</dbReference>
<dbReference type="AlphaFoldDB" id="A0AA38RB67"/>
<feature type="compositionally biased region" description="Polar residues" evidence="2">
    <location>
        <begin position="725"/>
        <end position="744"/>
    </location>
</feature>
<reference evidence="4" key="1">
    <citation type="submission" date="2022-07" db="EMBL/GenBank/DDBJ databases">
        <title>Fungi with potential for degradation of polypropylene.</title>
        <authorList>
            <person name="Gostincar C."/>
        </authorList>
    </citation>
    <scope>NUCLEOTIDE SEQUENCE</scope>
    <source>
        <strain evidence="4">EXF-13308</strain>
    </source>
</reference>
<dbReference type="GO" id="GO:0051020">
    <property type="term" value="F:GTPase binding"/>
    <property type="evidence" value="ECO:0007669"/>
    <property type="project" value="TreeGrafter"/>
</dbReference>
<accession>A0AA38RB67</accession>
<keyword evidence="1" id="KW-0040">ANK repeat</keyword>
<evidence type="ECO:0000259" key="3">
    <source>
        <dbReference type="PROSITE" id="PS51126"/>
    </source>
</evidence>
<feature type="compositionally biased region" description="Basic and acidic residues" evidence="2">
    <location>
        <begin position="21"/>
        <end position="43"/>
    </location>
</feature>
<dbReference type="InterPro" id="IPR052072">
    <property type="entry name" value="Vascular_dev_regulator"/>
</dbReference>
<dbReference type="PROSITE" id="PS50297">
    <property type="entry name" value="ANK_REP_REGION"/>
    <property type="match status" value="1"/>
</dbReference>
<dbReference type="PROSITE" id="PS51126">
    <property type="entry name" value="DILUTE"/>
    <property type="match status" value="1"/>
</dbReference>
<name>A0AA38RB67_9PEZI</name>
<dbReference type="Pfam" id="PF01843">
    <property type="entry name" value="DIL"/>
    <property type="match status" value="1"/>
</dbReference>
<keyword evidence="5" id="KW-1185">Reference proteome</keyword>